<accession>A0A1F6A7J9</accession>
<protein>
    <submittedName>
        <fullName evidence="1">Uncharacterized protein</fullName>
    </submittedName>
</protein>
<dbReference type="Proteomes" id="UP000177092">
    <property type="component" value="Unassembled WGS sequence"/>
</dbReference>
<name>A0A1F6A7J9_9BACT</name>
<sequence>MQRVPGGREAVVPLLEAMKSRALDLIPEVISVKDQESRLGKDTQQDWLVGGLNLQIPENQKQGLSGDSLRNQATREAAINQLFSTSPEVAPSRDTRWTEVNGENLGAGSAAPPQQLVQEVDEIWGEVQQSEQAGSHLSVDQLQNIERRLLSAVSKGLPKDVIPETQAYNNVVVASRRFTEEKLTALANQLSERLKMEAPLVKSGKTNPADFLKEMVLHPGRLGELLQLNPEMRNLLVGHVPKADMEKSRHFRDQVFLTIHQAILTDKNVSSNDNFGLYERADFTTFSNIIRNEMANLIRPETGIAYGQTWVDWYVNLSNTIRLSRDIDFWAAQPGANIDDFNKSLALFQNSSSVQALTLPAVEQAYRAYETSLRSIRNSNDGYIPPSLVGYDANHMDSYWDRSAQQMLEKMIKQKVVFDVVRDEHTGFHVIDKDGNTVKINKNNPLNLDKLKKEDPQDLELSMYMTLAKGFGLASLRYLEMFANSKVPGSGQPGFAMGNFHSTPYEGPARALNYMATVIHKWRFGSYKYLHMMNTLLPEEHKIRHIDKDASMRAYIAYRDGTFTEKYGHEAKRMIDKLNFSGGSSAFGPPGTQWRHMDTTIGWSDKERELLGGPTMIMFSSRFAGEKVKEYFVVGKYREMFRDAMRNAGQPTSGTEFDRLWQERGLEMYSVKIESDWDKLRKDKRIDQKIKEMTKSYKKAFVARVWVEMAMRNPLAVTHNLEIPIKDVIGNRKIRLHSYLVQEVLGIPLEDTKYGEVAGKAAYGSSPTEKQRAYMSEVMDLEGDLAAVRELAIENNRELTPDDFNIIKSDKNRAQALEYWKMTKEILMGGENYGHLYEQFGLKLAENGHDYDIDWEKIKNIEQTLEHLGGSSSGEDKVAGGKILLNEALVDKDWDINFGSDDTAFRKMALLNLGARQWVRRGGDAAAHYHGGERVGKYLSMDIIPNPDTDNLAKALLEIRNLYEGDAIENGWQVAGLLAHATSRLYSLDISRLGSAAQLDVWHTRRGVAAWTANGRRKFWDSLEHLDVLPPVGEAGSNRYGIQGSFDLPHDIHELRKLNRAANIDVWTEILLYGLILALVIQIWTALKDSAKDEDEGGGGGGHH</sequence>
<evidence type="ECO:0000313" key="1">
    <source>
        <dbReference type="EMBL" id="OGG20586.1"/>
    </source>
</evidence>
<dbReference type="EMBL" id="MFJN01000042">
    <property type="protein sequence ID" value="OGG20586.1"/>
    <property type="molecule type" value="Genomic_DNA"/>
</dbReference>
<gene>
    <name evidence="1" type="ORF">A3D03_01045</name>
</gene>
<reference evidence="1 2" key="1">
    <citation type="journal article" date="2016" name="Nat. Commun.">
        <title>Thousands of microbial genomes shed light on interconnected biogeochemical processes in an aquifer system.</title>
        <authorList>
            <person name="Anantharaman K."/>
            <person name="Brown C.T."/>
            <person name="Hug L.A."/>
            <person name="Sharon I."/>
            <person name="Castelle C.J."/>
            <person name="Probst A.J."/>
            <person name="Thomas B.C."/>
            <person name="Singh A."/>
            <person name="Wilkins M.J."/>
            <person name="Karaoz U."/>
            <person name="Brodie E.L."/>
            <person name="Williams K.H."/>
            <person name="Hubbard S.S."/>
            <person name="Banfield J.F."/>
        </authorList>
    </citation>
    <scope>NUCLEOTIDE SEQUENCE [LARGE SCALE GENOMIC DNA]</scope>
</reference>
<comment type="caution">
    <text evidence="1">The sequence shown here is derived from an EMBL/GenBank/DDBJ whole genome shotgun (WGS) entry which is preliminary data.</text>
</comment>
<evidence type="ECO:0000313" key="2">
    <source>
        <dbReference type="Proteomes" id="UP000177092"/>
    </source>
</evidence>
<organism evidence="1 2">
    <name type="scientific">Candidatus Gottesmanbacteria bacterium RIFCSPHIGHO2_02_FULL_40_13</name>
    <dbReference type="NCBI Taxonomy" id="1798384"/>
    <lineage>
        <taxon>Bacteria</taxon>
        <taxon>Candidatus Gottesmaniibacteriota</taxon>
    </lineage>
</organism>
<proteinExistence type="predicted"/>
<dbReference type="AlphaFoldDB" id="A0A1F6A7J9"/>